<dbReference type="GO" id="GO:0006355">
    <property type="term" value="P:regulation of DNA-templated transcription"/>
    <property type="evidence" value="ECO:0007669"/>
    <property type="project" value="InterPro"/>
</dbReference>
<dbReference type="PANTHER" id="PTHR32071">
    <property type="entry name" value="TRANSCRIPTIONAL REGULATORY PROTEIN"/>
    <property type="match status" value="1"/>
</dbReference>
<name>A0A423PZ98_9GAMM</name>
<gene>
    <name evidence="4" type="ORF">SAHL_07355</name>
</gene>
<feature type="domain" description="Sigma-54 factor interaction" evidence="3">
    <location>
        <begin position="1"/>
        <end position="158"/>
    </location>
</feature>
<organism evidence="4 5">
    <name type="scientific">Salinisphaera orenii YIM 95161</name>
    <dbReference type="NCBI Taxonomy" id="1051139"/>
    <lineage>
        <taxon>Bacteria</taxon>
        <taxon>Pseudomonadati</taxon>
        <taxon>Pseudomonadota</taxon>
        <taxon>Gammaproteobacteria</taxon>
        <taxon>Salinisphaerales</taxon>
        <taxon>Salinisphaeraceae</taxon>
        <taxon>Salinisphaera</taxon>
    </lineage>
</organism>
<evidence type="ECO:0000256" key="2">
    <source>
        <dbReference type="ARBA" id="ARBA00022840"/>
    </source>
</evidence>
<comment type="caution">
    <text evidence="4">The sequence shown here is derived from an EMBL/GenBank/DDBJ whole genome shotgun (WGS) entry which is preliminary data.</text>
</comment>
<dbReference type="InterPro" id="IPR002078">
    <property type="entry name" value="Sigma_54_int"/>
</dbReference>
<evidence type="ECO:0000313" key="5">
    <source>
        <dbReference type="Proteomes" id="UP000285123"/>
    </source>
</evidence>
<evidence type="ECO:0000256" key="1">
    <source>
        <dbReference type="ARBA" id="ARBA00022741"/>
    </source>
</evidence>
<dbReference type="GO" id="GO:0005524">
    <property type="term" value="F:ATP binding"/>
    <property type="evidence" value="ECO:0007669"/>
    <property type="project" value="UniProtKB-KW"/>
</dbReference>
<dbReference type="Pfam" id="PF00158">
    <property type="entry name" value="Sigma54_activat"/>
    <property type="match status" value="1"/>
</dbReference>
<keyword evidence="2" id="KW-0067">ATP-binding</keyword>
<dbReference type="Proteomes" id="UP000285123">
    <property type="component" value="Unassembled WGS sequence"/>
</dbReference>
<proteinExistence type="predicted"/>
<dbReference type="PROSITE" id="PS50045">
    <property type="entry name" value="SIGMA54_INTERACT_4"/>
    <property type="match status" value="1"/>
</dbReference>
<dbReference type="AlphaFoldDB" id="A0A423PZ98"/>
<dbReference type="Gene3D" id="3.40.50.300">
    <property type="entry name" value="P-loop containing nucleotide triphosphate hydrolases"/>
    <property type="match status" value="1"/>
</dbReference>
<sequence length="158" mass="16843">MKSLLCGHVSGAFPGAGSRTGAFSHARDGVCFLDESHGVSGSVMEVLMEALDSNQYLPYGASAKRPLDCAVVFASNRSWDTLIASVNMDEHARLGAMILHLPDLAVRREDLIAVLATTLDGMRRRATTWAAPAGLSQAAWQAIGDCPWRGNTRARSSA</sequence>
<evidence type="ECO:0000259" key="3">
    <source>
        <dbReference type="PROSITE" id="PS50045"/>
    </source>
</evidence>
<accession>A0A423PZ98</accession>
<dbReference type="InterPro" id="IPR027417">
    <property type="entry name" value="P-loop_NTPase"/>
</dbReference>
<dbReference type="SUPFAM" id="SSF52540">
    <property type="entry name" value="P-loop containing nucleoside triphosphate hydrolases"/>
    <property type="match status" value="1"/>
</dbReference>
<keyword evidence="1" id="KW-0547">Nucleotide-binding</keyword>
<evidence type="ECO:0000313" key="4">
    <source>
        <dbReference type="EMBL" id="ROO30924.1"/>
    </source>
</evidence>
<reference evidence="4 5" key="1">
    <citation type="submission" date="2013-10" db="EMBL/GenBank/DDBJ databases">
        <title>Salinisphaera halophila YIM 95161 Genome Sequencing.</title>
        <authorList>
            <person name="Lai Q."/>
            <person name="Li C."/>
            <person name="Shao Z."/>
        </authorList>
    </citation>
    <scope>NUCLEOTIDE SEQUENCE [LARGE SCALE GENOMIC DNA]</scope>
    <source>
        <strain evidence="4 5">YIM 95161</strain>
    </source>
</reference>
<protein>
    <recommendedName>
        <fullName evidence="3">Sigma-54 factor interaction domain-containing protein</fullName>
    </recommendedName>
</protein>
<dbReference type="EMBL" id="AYKF01000073">
    <property type="protein sequence ID" value="ROO30924.1"/>
    <property type="molecule type" value="Genomic_DNA"/>
</dbReference>